<evidence type="ECO:0000313" key="3">
    <source>
        <dbReference type="Proteomes" id="UP000704712"/>
    </source>
</evidence>
<dbReference type="InterPro" id="IPR010998">
    <property type="entry name" value="Integrase_recombinase_N"/>
</dbReference>
<organism evidence="2 3">
    <name type="scientific">Phytophthora infestans</name>
    <name type="common">Potato late blight agent</name>
    <name type="synonym">Botrytis infestans</name>
    <dbReference type="NCBI Taxonomy" id="4787"/>
    <lineage>
        <taxon>Eukaryota</taxon>
        <taxon>Sar</taxon>
        <taxon>Stramenopiles</taxon>
        <taxon>Oomycota</taxon>
        <taxon>Peronosporomycetes</taxon>
        <taxon>Peronosporales</taxon>
        <taxon>Peronosporaceae</taxon>
        <taxon>Phytophthora</taxon>
    </lineage>
</organism>
<keyword evidence="1" id="KW-0238">DNA-binding</keyword>
<proteinExistence type="predicted"/>
<dbReference type="AlphaFoldDB" id="A0A8S9UN99"/>
<name>A0A8S9UN99_PHYIN</name>
<evidence type="ECO:0000256" key="1">
    <source>
        <dbReference type="ARBA" id="ARBA00023125"/>
    </source>
</evidence>
<comment type="caution">
    <text evidence="2">The sequence shown here is derived from an EMBL/GenBank/DDBJ whole genome shotgun (WGS) entry which is preliminary data.</text>
</comment>
<sequence>MAEEARMSVELRESVQRTYDKSIQMRPANTQRAYTKRQKAFRDWCAAKGSAFSDLTRCTVTGENFISFLRSVSSEERSDAKILKIKTGHAKQ</sequence>
<accession>A0A8S9UN99</accession>
<gene>
    <name evidence="2" type="ORF">GN958_ATG08467</name>
</gene>
<protein>
    <submittedName>
        <fullName evidence="2">Uncharacterized protein</fullName>
    </submittedName>
</protein>
<dbReference type="EMBL" id="JAACNO010001196">
    <property type="protein sequence ID" value="KAF4142291.1"/>
    <property type="molecule type" value="Genomic_DNA"/>
</dbReference>
<reference evidence="2" key="1">
    <citation type="submission" date="2020-03" db="EMBL/GenBank/DDBJ databases">
        <title>Hybrid Assembly of Korean Phytophthora infestans isolates.</title>
        <authorList>
            <person name="Prokchorchik M."/>
            <person name="Lee Y."/>
            <person name="Seo J."/>
            <person name="Cho J.-H."/>
            <person name="Park Y.-E."/>
            <person name="Jang D.-C."/>
            <person name="Im J.-S."/>
            <person name="Choi J.-G."/>
            <person name="Park H.-J."/>
            <person name="Lee G.-B."/>
            <person name="Lee Y.-G."/>
            <person name="Hong S.-Y."/>
            <person name="Cho K."/>
            <person name="Sohn K.H."/>
        </authorList>
    </citation>
    <scope>NUCLEOTIDE SEQUENCE</scope>
    <source>
        <strain evidence="2">KR_2_A2</strain>
    </source>
</reference>
<dbReference type="Gene3D" id="1.10.150.130">
    <property type="match status" value="1"/>
</dbReference>
<evidence type="ECO:0000313" key="2">
    <source>
        <dbReference type="EMBL" id="KAF4142291.1"/>
    </source>
</evidence>
<dbReference type="GO" id="GO:0003677">
    <property type="term" value="F:DNA binding"/>
    <property type="evidence" value="ECO:0007669"/>
    <property type="project" value="UniProtKB-KW"/>
</dbReference>
<dbReference type="Proteomes" id="UP000704712">
    <property type="component" value="Unassembled WGS sequence"/>
</dbReference>